<dbReference type="PROSITE" id="PS00409">
    <property type="entry name" value="PROKAR_NTER_METHYL"/>
    <property type="match status" value="1"/>
</dbReference>
<name>A0A3B1CTT1_9ZZZZ</name>
<gene>
    <name evidence="2" type="ORF">MNBD_NITROSPIRAE03-1602</name>
</gene>
<organism evidence="2">
    <name type="scientific">hydrothermal vent metagenome</name>
    <dbReference type="NCBI Taxonomy" id="652676"/>
    <lineage>
        <taxon>unclassified sequences</taxon>
        <taxon>metagenomes</taxon>
        <taxon>ecological metagenomes</taxon>
    </lineage>
</organism>
<dbReference type="AlphaFoldDB" id="A0A3B1CTT1"/>
<feature type="transmembrane region" description="Helical" evidence="1">
    <location>
        <begin position="12"/>
        <end position="33"/>
    </location>
</feature>
<sequence>MIKRYLGDTEGVTLIELVVVVAIMGIVILALVAPEIGRFRSNYDVRSCATDLIQNMRVARAMAIKENRQYLIVFQPAGTPDITVNPQGRYLIGFDFDGDNNLITFSTNNNGDTFGVCKDSDGDRLPDNDTEDANGDLVPDCVRVVNLSDCGIDIIFGYSSGTKPPIGPNSTVIPDSGINFSGTPPTAEFDPDGSTDKLGSVYFQQTARGYSYCVRISNLSGATNMWKWDGDKDNNDVSTWTEIR</sequence>
<proteinExistence type="predicted"/>
<dbReference type="SUPFAM" id="SSF54523">
    <property type="entry name" value="Pili subunits"/>
    <property type="match status" value="1"/>
</dbReference>
<reference evidence="2" key="1">
    <citation type="submission" date="2018-06" db="EMBL/GenBank/DDBJ databases">
        <authorList>
            <person name="Zhirakovskaya E."/>
        </authorList>
    </citation>
    <scope>NUCLEOTIDE SEQUENCE</scope>
</reference>
<evidence type="ECO:0008006" key="3">
    <source>
        <dbReference type="Google" id="ProtNLM"/>
    </source>
</evidence>
<evidence type="ECO:0000313" key="2">
    <source>
        <dbReference type="EMBL" id="VAX29911.1"/>
    </source>
</evidence>
<dbReference type="Pfam" id="PF07963">
    <property type="entry name" value="N_methyl"/>
    <property type="match status" value="1"/>
</dbReference>
<dbReference type="InterPro" id="IPR012902">
    <property type="entry name" value="N_methyl_site"/>
</dbReference>
<keyword evidence="1" id="KW-1133">Transmembrane helix</keyword>
<accession>A0A3B1CTT1</accession>
<dbReference type="EMBL" id="UOGI01000065">
    <property type="protein sequence ID" value="VAX29911.1"/>
    <property type="molecule type" value="Genomic_DNA"/>
</dbReference>
<protein>
    <recommendedName>
        <fullName evidence="3">General secretion pathway GspH domain-containing protein</fullName>
    </recommendedName>
</protein>
<dbReference type="NCBIfam" id="TIGR02532">
    <property type="entry name" value="IV_pilin_GFxxxE"/>
    <property type="match status" value="1"/>
</dbReference>
<keyword evidence="1" id="KW-0812">Transmembrane</keyword>
<dbReference type="InterPro" id="IPR045584">
    <property type="entry name" value="Pilin-like"/>
</dbReference>
<keyword evidence="1" id="KW-0472">Membrane</keyword>
<dbReference type="Gene3D" id="3.30.700.10">
    <property type="entry name" value="Glycoprotein, Type 4 Pilin"/>
    <property type="match status" value="1"/>
</dbReference>
<evidence type="ECO:0000256" key="1">
    <source>
        <dbReference type="SAM" id="Phobius"/>
    </source>
</evidence>